<organism evidence="7 8">
    <name type="scientific">Imperialibacter roseus</name>
    <dbReference type="NCBI Taxonomy" id="1324217"/>
    <lineage>
        <taxon>Bacteria</taxon>
        <taxon>Pseudomonadati</taxon>
        <taxon>Bacteroidota</taxon>
        <taxon>Cytophagia</taxon>
        <taxon>Cytophagales</taxon>
        <taxon>Flammeovirgaceae</taxon>
        <taxon>Imperialibacter</taxon>
    </lineage>
</organism>
<reference evidence="7 8" key="1">
    <citation type="journal article" date="2023" name="Microbiol. Resour. Announc.">
        <title>Complete Genome Sequence of Imperialibacter roseus strain P4T.</title>
        <authorList>
            <person name="Tizabi D.R."/>
            <person name="Bachvaroff T."/>
            <person name="Hill R.T."/>
        </authorList>
    </citation>
    <scope>NUCLEOTIDE SEQUENCE [LARGE SCALE GENOMIC DNA]</scope>
    <source>
        <strain evidence="7 8">P4T</strain>
    </source>
</reference>
<gene>
    <name evidence="7" type="ORF">RT717_09780</name>
</gene>
<feature type="domain" description="RNA polymerase sigma-70 region 2" evidence="5">
    <location>
        <begin position="21"/>
        <end position="80"/>
    </location>
</feature>
<evidence type="ECO:0000259" key="5">
    <source>
        <dbReference type="Pfam" id="PF04542"/>
    </source>
</evidence>
<evidence type="ECO:0000256" key="2">
    <source>
        <dbReference type="ARBA" id="ARBA00023015"/>
    </source>
</evidence>
<sequence>MDEFYLQKVLNGDTAAFKYFVTTYKTYAFSMAYTILKSQYMAEEAVQESFIKAFQKLNTFRREAQFKTWLGRIVINESLRKTKPSKSQDTVTIDDLSDVEMVQVENTLQLVVQNDQSRCISMALEKLPTEYALALELFYLQENSINEIRTMTGWSESKVKMLLLRGKKAFYVHLNKLLKSETRELL</sequence>
<evidence type="ECO:0000259" key="6">
    <source>
        <dbReference type="Pfam" id="PF08281"/>
    </source>
</evidence>
<dbReference type="NCBIfam" id="TIGR02937">
    <property type="entry name" value="sigma70-ECF"/>
    <property type="match status" value="1"/>
</dbReference>
<dbReference type="PANTHER" id="PTHR43133">
    <property type="entry name" value="RNA POLYMERASE ECF-TYPE SIGMA FACTO"/>
    <property type="match status" value="1"/>
</dbReference>
<dbReference type="InterPro" id="IPR014284">
    <property type="entry name" value="RNA_pol_sigma-70_dom"/>
</dbReference>
<dbReference type="InterPro" id="IPR013324">
    <property type="entry name" value="RNA_pol_sigma_r3/r4-like"/>
</dbReference>
<dbReference type="InterPro" id="IPR013325">
    <property type="entry name" value="RNA_pol_sigma_r2"/>
</dbReference>
<dbReference type="SUPFAM" id="SSF88946">
    <property type="entry name" value="Sigma2 domain of RNA polymerase sigma factors"/>
    <property type="match status" value="1"/>
</dbReference>
<evidence type="ECO:0000256" key="1">
    <source>
        <dbReference type="ARBA" id="ARBA00010641"/>
    </source>
</evidence>
<dbReference type="SUPFAM" id="SSF88659">
    <property type="entry name" value="Sigma3 and sigma4 domains of RNA polymerase sigma factors"/>
    <property type="match status" value="1"/>
</dbReference>
<evidence type="ECO:0000256" key="4">
    <source>
        <dbReference type="ARBA" id="ARBA00023163"/>
    </source>
</evidence>
<dbReference type="InterPro" id="IPR007627">
    <property type="entry name" value="RNA_pol_sigma70_r2"/>
</dbReference>
<dbReference type="Pfam" id="PF04542">
    <property type="entry name" value="Sigma70_r2"/>
    <property type="match status" value="1"/>
</dbReference>
<dbReference type="EMBL" id="CP136051">
    <property type="protein sequence ID" value="WOK08924.1"/>
    <property type="molecule type" value="Genomic_DNA"/>
</dbReference>
<name>A0ABZ0IXQ9_9BACT</name>
<dbReference type="InterPro" id="IPR039425">
    <property type="entry name" value="RNA_pol_sigma-70-like"/>
</dbReference>
<dbReference type="Proteomes" id="UP001302349">
    <property type="component" value="Chromosome"/>
</dbReference>
<dbReference type="Gene3D" id="1.10.10.10">
    <property type="entry name" value="Winged helix-like DNA-binding domain superfamily/Winged helix DNA-binding domain"/>
    <property type="match status" value="1"/>
</dbReference>
<dbReference type="Gene3D" id="1.10.1740.10">
    <property type="match status" value="1"/>
</dbReference>
<keyword evidence="3" id="KW-0731">Sigma factor</keyword>
<evidence type="ECO:0000313" key="7">
    <source>
        <dbReference type="EMBL" id="WOK08924.1"/>
    </source>
</evidence>
<dbReference type="InterPro" id="IPR013249">
    <property type="entry name" value="RNA_pol_sigma70_r4_t2"/>
</dbReference>
<keyword evidence="4" id="KW-0804">Transcription</keyword>
<feature type="domain" description="RNA polymerase sigma factor 70 region 4 type 2" evidence="6">
    <location>
        <begin position="118"/>
        <end position="169"/>
    </location>
</feature>
<dbReference type="InterPro" id="IPR036388">
    <property type="entry name" value="WH-like_DNA-bd_sf"/>
</dbReference>
<dbReference type="RefSeq" id="WP_317491553.1">
    <property type="nucleotide sequence ID" value="NZ_CP136051.1"/>
</dbReference>
<evidence type="ECO:0000313" key="8">
    <source>
        <dbReference type="Proteomes" id="UP001302349"/>
    </source>
</evidence>
<dbReference type="Pfam" id="PF08281">
    <property type="entry name" value="Sigma70_r4_2"/>
    <property type="match status" value="1"/>
</dbReference>
<accession>A0ABZ0IXQ9</accession>
<keyword evidence="2" id="KW-0805">Transcription regulation</keyword>
<proteinExistence type="inferred from homology"/>
<keyword evidence="8" id="KW-1185">Reference proteome</keyword>
<protein>
    <submittedName>
        <fullName evidence="7">RNA polymerase sigma factor</fullName>
    </submittedName>
</protein>
<dbReference type="PANTHER" id="PTHR43133:SF51">
    <property type="entry name" value="RNA POLYMERASE SIGMA FACTOR"/>
    <property type="match status" value="1"/>
</dbReference>
<comment type="similarity">
    <text evidence="1">Belongs to the sigma-70 factor family. ECF subfamily.</text>
</comment>
<evidence type="ECO:0000256" key="3">
    <source>
        <dbReference type="ARBA" id="ARBA00023082"/>
    </source>
</evidence>